<dbReference type="OrthoDB" id="3626597at2759"/>
<protein>
    <submittedName>
        <fullName evidence="1">Uncharacterized protein</fullName>
    </submittedName>
</protein>
<gene>
    <name evidence="1" type="ORF">MGG_14109</name>
</gene>
<reference evidence="1 2" key="1">
    <citation type="journal article" date="2005" name="Nature">
        <title>The genome sequence of the rice blast fungus Magnaporthe grisea.</title>
        <authorList>
            <person name="Dean R.A."/>
            <person name="Talbot N.J."/>
            <person name="Ebbole D.J."/>
            <person name="Farman M.L."/>
            <person name="Mitchell T.K."/>
            <person name="Orbach M.J."/>
            <person name="Thon M."/>
            <person name="Kulkarni R."/>
            <person name="Xu J.R."/>
            <person name="Pan H."/>
            <person name="Read N.D."/>
            <person name="Lee Y.H."/>
            <person name="Carbone I."/>
            <person name="Brown D."/>
            <person name="Oh Y.Y."/>
            <person name="Donofrio N."/>
            <person name="Jeong J.S."/>
            <person name="Soanes D.M."/>
            <person name="Djonovic S."/>
            <person name="Kolomiets E."/>
            <person name="Rehmeyer C."/>
            <person name="Li W."/>
            <person name="Harding M."/>
            <person name="Kim S."/>
            <person name="Lebrun M.H."/>
            <person name="Bohnert H."/>
            <person name="Coughlan S."/>
            <person name="Butler J."/>
            <person name="Calvo S."/>
            <person name="Ma L.J."/>
            <person name="Nicol R."/>
            <person name="Purcell S."/>
            <person name="Nusbaum C."/>
            <person name="Galagan J.E."/>
            <person name="Birren B.W."/>
        </authorList>
    </citation>
    <scope>NUCLEOTIDE SEQUENCE [LARGE SCALE GENOMIC DNA]</scope>
    <source>
        <strain evidence="2">70-15 / ATCC MYA-4617 / FGSC 8958</strain>
    </source>
</reference>
<reference key="2">
    <citation type="submission" date="2011-05" db="EMBL/GenBank/DDBJ databases">
        <title>The Genome Sequence of Magnaporthe oryzae 70-15.</title>
        <authorList>
            <consortium name="The Broad Institute Genome Sequencing Platform"/>
            <person name="Ma L.-J."/>
            <person name="Dead R."/>
            <person name="Young S.K."/>
            <person name="Zeng Q."/>
            <person name="Gargeya S."/>
            <person name="Fitzgerald M."/>
            <person name="Haas B."/>
            <person name="Abouelleil A."/>
            <person name="Alvarado L."/>
            <person name="Arachchi H.M."/>
            <person name="Berlin A."/>
            <person name="Brown A."/>
            <person name="Chapman S.B."/>
            <person name="Chen Z."/>
            <person name="Dunbar C."/>
            <person name="Freedman E."/>
            <person name="Gearin G."/>
            <person name="Gellesch M."/>
            <person name="Goldberg J."/>
            <person name="Griggs A."/>
            <person name="Gujja S."/>
            <person name="Heiman D."/>
            <person name="Howarth C."/>
            <person name="Larson L."/>
            <person name="Lui A."/>
            <person name="MacDonald P.J.P."/>
            <person name="Mehta T."/>
            <person name="Montmayeur A."/>
            <person name="Murphy C."/>
            <person name="Neiman D."/>
            <person name="Pearson M."/>
            <person name="Priest M."/>
            <person name="Roberts A."/>
            <person name="Saif S."/>
            <person name="Shea T."/>
            <person name="Shenoy N."/>
            <person name="Sisk P."/>
            <person name="Stolte C."/>
            <person name="Sykes S."/>
            <person name="Yandava C."/>
            <person name="Wortman J."/>
            <person name="Nusbaum C."/>
            <person name="Birren B."/>
        </authorList>
    </citation>
    <scope>NUCLEOTIDE SEQUENCE</scope>
    <source>
        <strain>70-15</strain>
    </source>
</reference>
<proteinExistence type="predicted"/>
<dbReference type="InParanoid" id="G4MXE5"/>
<name>G4MXE5_PYRO7</name>
<keyword evidence="2" id="KW-1185">Reference proteome</keyword>
<dbReference type="GeneID" id="5049242"/>
<dbReference type="Proteomes" id="UP000009058">
    <property type="component" value="Chromosome 2"/>
</dbReference>
<dbReference type="OMA" id="YVTINII"/>
<dbReference type="EMBL" id="CM001232">
    <property type="protein sequence ID" value="EHA53475.1"/>
    <property type="molecule type" value="Genomic_DNA"/>
</dbReference>
<dbReference type="HOGENOM" id="CLU_123127_0_0_1"/>
<sequence>MPRGLGHTVSFLLETRGIRLADQHLQRRVATQLVKTEAILDMARDRAGEVYKTVEDAWAVFILGLEVERLGYVFSQTVEVLNATSSSLARILYEGHVLNTVTTGTYQREVVLPKNAASAFLALEPEIIDSYVTINIIPLKVGEEYPIFRIPRT</sequence>
<dbReference type="AlphaFoldDB" id="G4MXE5"/>
<evidence type="ECO:0000313" key="1">
    <source>
        <dbReference type="EMBL" id="EHA53475.1"/>
    </source>
</evidence>
<evidence type="ECO:0000313" key="2">
    <source>
        <dbReference type="Proteomes" id="UP000009058"/>
    </source>
</evidence>
<dbReference type="RefSeq" id="XP_003713282.1">
    <property type="nucleotide sequence ID" value="XM_003713234.1"/>
</dbReference>
<dbReference type="VEuPathDB" id="FungiDB:MGG_14109"/>
<dbReference type="eggNOG" id="ENOG502QQEV">
    <property type="taxonomic scope" value="Eukaryota"/>
</dbReference>
<dbReference type="KEGG" id="mgr:MGG_14109"/>
<organism evidence="1 2">
    <name type="scientific">Pyricularia oryzae (strain 70-15 / ATCC MYA-4617 / FGSC 8958)</name>
    <name type="common">Rice blast fungus</name>
    <name type="synonym">Magnaporthe oryzae</name>
    <dbReference type="NCBI Taxonomy" id="242507"/>
    <lineage>
        <taxon>Eukaryota</taxon>
        <taxon>Fungi</taxon>
        <taxon>Dikarya</taxon>
        <taxon>Ascomycota</taxon>
        <taxon>Pezizomycotina</taxon>
        <taxon>Sordariomycetes</taxon>
        <taxon>Sordariomycetidae</taxon>
        <taxon>Magnaporthales</taxon>
        <taxon>Pyriculariaceae</taxon>
        <taxon>Pyricularia</taxon>
    </lineage>
</organism>
<accession>G4MXE5</accession>